<evidence type="ECO:0000256" key="1">
    <source>
        <dbReference type="SAM" id="Phobius"/>
    </source>
</evidence>
<feature type="transmembrane region" description="Helical" evidence="1">
    <location>
        <begin position="80"/>
        <end position="102"/>
    </location>
</feature>
<dbReference type="KEGG" id="samy:DB32_008519"/>
<protein>
    <recommendedName>
        <fullName evidence="2">Inner membrane protein YqiJ N-terminal domain-containing protein</fullName>
    </recommendedName>
</protein>
<dbReference type="Pfam" id="PF21001">
    <property type="entry name" value="YqiJ_N"/>
    <property type="match status" value="1"/>
</dbReference>
<reference evidence="3 4" key="1">
    <citation type="submission" date="2015-03" db="EMBL/GenBank/DDBJ databases">
        <title>Genome assembly of Sandaracinus amylolyticus DSM 53668.</title>
        <authorList>
            <person name="Sharma G."/>
            <person name="Subramanian S."/>
        </authorList>
    </citation>
    <scope>NUCLEOTIDE SEQUENCE [LARGE SCALE GENOMIC DNA]</scope>
    <source>
        <strain evidence="3 4">DSM 53668</strain>
    </source>
</reference>
<proteinExistence type="predicted"/>
<dbReference type="InterPro" id="IPR048376">
    <property type="entry name" value="YqiJ_N"/>
</dbReference>
<sequence length="229" mass="23642">MLDWLSSWANVPFTVAGGATLLFALVQASGVLGLLGSDDDGDADTDADGDGDADGHEADAGHGSALEALLGPLAIGRVPLTLTVESAGLAFAIAGLVINSAYLSDPAGPPLVSLAWTLPSALLVGYGAAALVARVLAPIIDDRAQAATSRRELVGTIGVVISSRVSEEFGEVRLRDRSGHDVRVVCRVAPGTRELAERDEAVVVECSEDGTLFVAAFDEGDPERRQRVL</sequence>
<dbReference type="AlphaFoldDB" id="A0A0F6YNF2"/>
<dbReference type="Proteomes" id="UP000034883">
    <property type="component" value="Chromosome"/>
</dbReference>
<dbReference type="STRING" id="927083.DB32_008519"/>
<feature type="transmembrane region" description="Helical" evidence="1">
    <location>
        <begin position="114"/>
        <end position="137"/>
    </location>
</feature>
<evidence type="ECO:0000313" key="4">
    <source>
        <dbReference type="Proteomes" id="UP000034883"/>
    </source>
</evidence>
<evidence type="ECO:0000259" key="2">
    <source>
        <dbReference type="Pfam" id="PF21001"/>
    </source>
</evidence>
<gene>
    <name evidence="3" type="ORF">DB32_008519</name>
</gene>
<organism evidence="3 4">
    <name type="scientific">Sandaracinus amylolyticus</name>
    <dbReference type="NCBI Taxonomy" id="927083"/>
    <lineage>
        <taxon>Bacteria</taxon>
        <taxon>Pseudomonadati</taxon>
        <taxon>Myxococcota</taxon>
        <taxon>Polyangia</taxon>
        <taxon>Polyangiales</taxon>
        <taxon>Sandaracinaceae</taxon>
        <taxon>Sandaracinus</taxon>
    </lineage>
</organism>
<dbReference type="EMBL" id="CP011125">
    <property type="protein sequence ID" value="AKF11370.1"/>
    <property type="molecule type" value="Genomic_DNA"/>
</dbReference>
<keyword evidence="4" id="KW-1185">Reference proteome</keyword>
<keyword evidence="1" id="KW-1133">Transmembrane helix</keyword>
<keyword evidence="1" id="KW-0812">Transmembrane</keyword>
<accession>A0A0F6YNF2</accession>
<feature type="domain" description="Inner membrane protein YqiJ N-terminal" evidence="2">
    <location>
        <begin position="10"/>
        <end position="103"/>
    </location>
</feature>
<name>A0A0F6YNF2_9BACT</name>
<keyword evidence="1" id="KW-0472">Membrane</keyword>
<feature type="transmembrane region" description="Helical" evidence="1">
    <location>
        <begin position="12"/>
        <end position="35"/>
    </location>
</feature>
<evidence type="ECO:0000313" key="3">
    <source>
        <dbReference type="EMBL" id="AKF11370.1"/>
    </source>
</evidence>